<evidence type="ECO:0000256" key="5">
    <source>
        <dbReference type="ARBA" id="ARBA00023136"/>
    </source>
</evidence>
<evidence type="ECO:0000313" key="8">
    <source>
        <dbReference type="Proteomes" id="UP000184509"/>
    </source>
</evidence>
<proteinExistence type="predicted"/>
<feature type="transmembrane region" description="Helical" evidence="6">
    <location>
        <begin position="402"/>
        <end position="419"/>
    </location>
</feature>
<gene>
    <name evidence="7" type="ORF">SAMN05444405_109128</name>
</gene>
<feature type="transmembrane region" description="Helical" evidence="6">
    <location>
        <begin position="61"/>
        <end position="83"/>
    </location>
</feature>
<feature type="transmembrane region" description="Helical" evidence="6">
    <location>
        <begin position="262"/>
        <end position="282"/>
    </location>
</feature>
<comment type="subcellular location">
    <subcellularLocation>
        <location evidence="1">Membrane</location>
        <topology evidence="1">Multi-pass membrane protein</topology>
    </subcellularLocation>
</comment>
<evidence type="ECO:0000256" key="6">
    <source>
        <dbReference type="SAM" id="Phobius"/>
    </source>
</evidence>
<name>A0A1M5C6L3_9BACE</name>
<feature type="transmembrane region" description="Helical" evidence="6">
    <location>
        <begin position="326"/>
        <end position="345"/>
    </location>
</feature>
<evidence type="ECO:0000256" key="4">
    <source>
        <dbReference type="ARBA" id="ARBA00022989"/>
    </source>
</evidence>
<reference evidence="7 8" key="1">
    <citation type="submission" date="2016-11" db="EMBL/GenBank/DDBJ databases">
        <authorList>
            <person name="Jaros S."/>
            <person name="Januszkiewicz K."/>
            <person name="Wedrychowicz H."/>
        </authorList>
    </citation>
    <scope>NUCLEOTIDE SEQUENCE [LARGE SCALE GENOMIC DNA]</scope>
    <source>
        <strain evidence="7 8">DSM 26991</strain>
    </source>
</reference>
<dbReference type="Gene3D" id="1.20.1740.10">
    <property type="entry name" value="Amino acid/polyamine transporter I"/>
    <property type="match status" value="1"/>
</dbReference>
<dbReference type="GO" id="GO:0016020">
    <property type="term" value="C:membrane"/>
    <property type="evidence" value="ECO:0007669"/>
    <property type="project" value="UniProtKB-SubCell"/>
</dbReference>
<accession>A0A1M5C6L3</accession>
<keyword evidence="8" id="KW-1185">Reference proteome</keyword>
<feature type="transmembrane region" description="Helical" evidence="6">
    <location>
        <begin position="104"/>
        <end position="128"/>
    </location>
</feature>
<keyword evidence="5 6" id="KW-0472">Membrane</keyword>
<feature type="transmembrane region" description="Helical" evidence="6">
    <location>
        <begin position="494"/>
        <end position="512"/>
    </location>
</feature>
<dbReference type="PANTHER" id="PTHR43243:SF4">
    <property type="entry name" value="CATIONIC AMINO ACID TRANSPORTER 4"/>
    <property type="match status" value="1"/>
</dbReference>
<keyword evidence="4 6" id="KW-1133">Transmembrane helix</keyword>
<evidence type="ECO:0000256" key="3">
    <source>
        <dbReference type="ARBA" id="ARBA00022692"/>
    </source>
</evidence>
<keyword evidence="2" id="KW-0813">Transport</keyword>
<feature type="transmembrane region" description="Helical" evidence="6">
    <location>
        <begin position="457"/>
        <end position="474"/>
    </location>
</feature>
<dbReference type="PANTHER" id="PTHR43243">
    <property type="entry name" value="INNER MEMBRANE TRANSPORTER YGJI-RELATED"/>
    <property type="match status" value="1"/>
</dbReference>
<dbReference type="AlphaFoldDB" id="A0A1M5C6L3"/>
<organism evidence="7 8">
    <name type="scientific">Bacteroides luti</name>
    <dbReference type="NCBI Taxonomy" id="1297750"/>
    <lineage>
        <taxon>Bacteria</taxon>
        <taxon>Pseudomonadati</taxon>
        <taxon>Bacteroidota</taxon>
        <taxon>Bacteroidia</taxon>
        <taxon>Bacteroidales</taxon>
        <taxon>Bacteroidaceae</taxon>
        <taxon>Bacteroides</taxon>
    </lineage>
</organism>
<keyword evidence="3 6" id="KW-0812">Transmembrane</keyword>
<feature type="transmembrane region" description="Helical" evidence="6">
    <location>
        <begin position="524"/>
        <end position="545"/>
    </location>
</feature>
<feature type="transmembrane region" description="Helical" evidence="6">
    <location>
        <begin position="378"/>
        <end position="396"/>
    </location>
</feature>
<feature type="transmembrane region" description="Helical" evidence="6">
    <location>
        <begin position="185"/>
        <end position="205"/>
    </location>
</feature>
<evidence type="ECO:0000256" key="1">
    <source>
        <dbReference type="ARBA" id="ARBA00004141"/>
    </source>
</evidence>
<dbReference type="InterPro" id="IPR002293">
    <property type="entry name" value="AA/rel_permease1"/>
</dbReference>
<evidence type="ECO:0000313" key="7">
    <source>
        <dbReference type="EMBL" id="SHF50393.1"/>
    </source>
</evidence>
<dbReference type="STRING" id="1297750.SAMN05444405_109128"/>
<dbReference type="Pfam" id="PF13520">
    <property type="entry name" value="AA_permease_2"/>
    <property type="match status" value="1"/>
</dbReference>
<sequence>MDLFAKKSIEGLLKESNETSSHSLKKTLGPGKLVALGVGAIIGAGLFSITGGAAAELAGPAITISFLIAAIGCCFAGLCYAEFASMIPVAGSAYTYSYATMGEFIAWIIGWDLVLEYAVAAATVSISWSRYLIKFLDGFGVHLPSSLTACPWEGGAVNLPAVFIVILMSLLLMRGTEGSTRFNSFIVALKIGVVLIFIFLGWQYINLDNYTPYIPENTGKFGAYGWTGILRAAAVVFFAFIGFDAVSTAAQEAKNPKRNMPIGILASLLICTVLYFLFAHVMTGVANYTEFKGHDGIAPVAIAIEHMGHADASGLIHPDYPWLNRAIILAILAGYSSVIMVMLLGQSRVFYSMSKDGLLPKLFSEIHPKFRTPAKSNLLFLLLVSVFAAFVPSNIAGEMTSIGTLLAFILVCIGIIVLRKKMPNAPRAFKTPFVPFVPICGVLTCLSLMIFLPADTWIRLLVWMLIGLDIYAAYGMKNSKIAVWDGKERSGQSVLNITGVSLSVILIFVAFAHQITAGWESNKILLITALVLSVFHIFIFGMRLINQSSIPAIGRIKFACLRVVNKNSFIKEQENKED</sequence>
<evidence type="ECO:0000256" key="2">
    <source>
        <dbReference type="ARBA" id="ARBA00022448"/>
    </source>
</evidence>
<protein>
    <submittedName>
        <fullName evidence="7">Amino acid/polyamine/organocation transporter, APC superfamily</fullName>
    </submittedName>
</protein>
<feature type="transmembrane region" description="Helical" evidence="6">
    <location>
        <begin position="155"/>
        <end position="173"/>
    </location>
</feature>
<dbReference type="Proteomes" id="UP000184509">
    <property type="component" value="Unassembled WGS sequence"/>
</dbReference>
<feature type="transmembrane region" description="Helical" evidence="6">
    <location>
        <begin position="33"/>
        <end position="55"/>
    </location>
</feature>
<dbReference type="EMBL" id="FQTV01000009">
    <property type="protein sequence ID" value="SHF50393.1"/>
    <property type="molecule type" value="Genomic_DNA"/>
</dbReference>
<dbReference type="GO" id="GO:0015171">
    <property type="term" value="F:amino acid transmembrane transporter activity"/>
    <property type="evidence" value="ECO:0007669"/>
    <property type="project" value="TreeGrafter"/>
</dbReference>
<dbReference type="OrthoDB" id="9762947at2"/>
<feature type="transmembrane region" description="Helical" evidence="6">
    <location>
        <begin position="225"/>
        <end position="250"/>
    </location>
</feature>
<feature type="transmembrane region" description="Helical" evidence="6">
    <location>
        <begin position="431"/>
        <end position="451"/>
    </location>
</feature>